<dbReference type="AlphaFoldDB" id="A0A7S2GI45"/>
<dbReference type="Pfam" id="PF12796">
    <property type="entry name" value="Ank_2"/>
    <property type="match status" value="1"/>
</dbReference>
<dbReference type="Gene3D" id="3.80.10.10">
    <property type="entry name" value="Ribonuclease Inhibitor"/>
    <property type="match status" value="1"/>
</dbReference>
<comment type="catalytic activity">
    <reaction evidence="7 9">
        <text>L-arginyl-[protein] + NAD(+) = N(omega)-(ADP-D-ribosyl)-L-arginyl-[protein] + nicotinamide + H(+)</text>
        <dbReference type="Rhea" id="RHEA:19149"/>
        <dbReference type="Rhea" id="RHEA-COMP:10532"/>
        <dbReference type="Rhea" id="RHEA-COMP:15087"/>
        <dbReference type="ChEBI" id="CHEBI:15378"/>
        <dbReference type="ChEBI" id="CHEBI:17154"/>
        <dbReference type="ChEBI" id="CHEBI:29965"/>
        <dbReference type="ChEBI" id="CHEBI:57540"/>
        <dbReference type="ChEBI" id="CHEBI:142554"/>
        <dbReference type="EC" id="2.4.2.31"/>
    </reaction>
</comment>
<evidence type="ECO:0000256" key="1">
    <source>
        <dbReference type="ARBA" id="ARBA00009558"/>
    </source>
</evidence>
<evidence type="ECO:0000256" key="8">
    <source>
        <dbReference type="PROSITE-ProRule" id="PRU00023"/>
    </source>
</evidence>
<dbReference type="PROSITE" id="PS50297">
    <property type="entry name" value="ANK_REP_REGION"/>
    <property type="match status" value="1"/>
</dbReference>
<evidence type="ECO:0000256" key="5">
    <source>
        <dbReference type="ARBA" id="ARBA00022737"/>
    </source>
</evidence>
<comment type="similarity">
    <text evidence="1 9">Belongs to the Arg-specific ADP-ribosyltransferase family.</text>
</comment>
<keyword evidence="4" id="KW-0548">Nucleotidyltransferase</keyword>
<evidence type="ECO:0000313" key="11">
    <source>
        <dbReference type="EMBL" id="CAD9452920.1"/>
    </source>
</evidence>
<dbReference type="InterPro" id="IPR000768">
    <property type="entry name" value="ART"/>
</dbReference>
<evidence type="ECO:0000256" key="2">
    <source>
        <dbReference type="ARBA" id="ARBA00022676"/>
    </source>
</evidence>
<dbReference type="PANTHER" id="PTHR24171">
    <property type="entry name" value="ANKYRIN REPEAT DOMAIN-CONTAINING PROTEIN 39-RELATED"/>
    <property type="match status" value="1"/>
</dbReference>
<gene>
    <name evidence="11" type="ORF">CBRE1094_LOCUS16776</name>
</gene>
<evidence type="ECO:0000256" key="10">
    <source>
        <dbReference type="SAM" id="MobiDB-lite"/>
    </source>
</evidence>
<feature type="region of interest" description="Disordered" evidence="10">
    <location>
        <begin position="604"/>
        <end position="675"/>
    </location>
</feature>
<keyword evidence="3 9" id="KW-0808">Transferase</keyword>
<keyword evidence="9" id="KW-0521">NADP</keyword>
<dbReference type="PROSITE" id="PS50088">
    <property type="entry name" value="ANK_REPEAT"/>
    <property type="match status" value="1"/>
</dbReference>
<dbReference type="PANTHER" id="PTHR24171:SF9">
    <property type="entry name" value="ANKYRIN REPEAT DOMAIN-CONTAINING PROTEIN 39"/>
    <property type="match status" value="1"/>
</dbReference>
<dbReference type="EMBL" id="HBGU01030708">
    <property type="protein sequence ID" value="CAD9452920.1"/>
    <property type="molecule type" value="Transcribed_RNA"/>
</dbReference>
<dbReference type="InterPro" id="IPR002110">
    <property type="entry name" value="Ankyrin_rpt"/>
</dbReference>
<keyword evidence="6 8" id="KW-0040">ANK repeat</keyword>
<dbReference type="PROSITE" id="PS50096">
    <property type="entry name" value="IQ"/>
    <property type="match status" value="2"/>
</dbReference>
<dbReference type="SUPFAM" id="SSF56399">
    <property type="entry name" value="ADP-ribosylation"/>
    <property type="match status" value="1"/>
</dbReference>
<keyword evidence="5" id="KW-0677">Repeat</keyword>
<dbReference type="SUPFAM" id="SSF48403">
    <property type="entry name" value="Ankyrin repeat"/>
    <property type="match status" value="1"/>
</dbReference>
<name>A0A7S2GI45_9EUKA</name>
<sequence length="675" mass="74120">MEKFKELCKGNAYPTTIHAINSCVIKLSKLTQAVKVWRGFKGATLPKQFFQPNDAGVRGGIEYGFSSTTTERAQAVHYAQGTASTIFEMQMGMVDRGADLTWLSQYPHEKEVLFPPLTGLEALATEVDGSSLLVLTRLSLNMASLTLEQVISRRRKTLMDMTDGMKGEIETKLNQLKSSSDAPVRILAKAVEWGHLSQSPDWFNNDDNFALAVQQALGVKEGVIKSAKKLPLDVTHCSLQGWEMQNDGRRLLFAGWLRCKPAMSSIDFRDAKLTKEEAFAIAASISECPKLETLNVLRNESMGIEGANHLSKTLQDNNTTLKSLCGIMPKSNTLEVPRKQLSKVDACLIATELEVQAWTEQLGAAENKNAATSKLVRRTGSGAAHLGQSWHPLIWAAKEGNQMLVETLLDRGHLVNENEDAKAESGFTPLMWAAYRGHAMTVDILLDRGADPTMENNAGRTAASLAEMKGFKAISELLTFVTRQLQSNKGSFTDLIQRAGLIKKASTNFKQSIIHASDKVRNEDEGGIKTIERATSKMQALVRGNTVRNLLGEVKTELDKAAEEEPTKVANLAKQAMLTQMARSKIKKPVMPKSRTGISWGFNAQHEREKELSDKKEEEEAAAVSRAPPLAETPRSKSSGAVLQEATKDKDASATQVQKIERGNQARKLVAGMKT</sequence>
<keyword evidence="9" id="KW-0520">NAD</keyword>
<feature type="repeat" description="ANK" evidence="8">
    <location>
        <begin position="425"/>
        <end position="457"/>
    </location>
</feature>
<dbReference type="Gene3D" id="3.90.176.10">
    <property type="entry name" value="Toxin ADP-ribosyltransferase, Chain A, domain 1"/>
    <property type="match status" value="1"/>
</dbReference>
<organism evidence="11">
    <name type="scientific">Haptolina brevifila</name>
    <dbReference type="NCBI Taxonomy" id="156173"/>
    <lineage>
        <taxon>Eukaryota</taxon>
        <taxon>Haptista</taxon>
        <taxon>Haptophyta</taxon>
        <taxon>Prymnesiophyceae</taxon>
        <taxon>Prymnesiales</taxon>
        <taxon>Prymnesiaceae</taxon>
        <taxon>Haptolina</taxon>
    </lineage>
</organism>
<evidence type="ECO:0000256" key="7">
    <source>
        <dbReference type="ARBA" id="ARBA00047597"/>
    </source>
</evidence>
<evidence type="ECO:0000256" key="9">
    <source>
        <dbReference type="RuleBase" id="RU361228"/>
    </source>
</evidence>
<evidence type="ECO:0000256" key="3">
    <source>
        <dbReference type="ARBA" id="ARBA00022679"/>
    </source>
</evidence>
<dbReference type="InterPro" id="IPR032675">
    <property type="entry name" value="LRR_dom_sf"/>
</dbReference>
<proteinExistence type="inferred from homology"/>
<feature type="compositionally biased region" description="Basic and acidic residues" evidence="10">
    <location>
        <begin position="605"/>
        <end position="618"/>
    </location>
</feature>
<reference evidence="11" key="1">
    <citation type="submission" date="2021-01" db="EMBL/GenBank/DDBJ databases">
        <authorList>
            <person name="Corre E."/>
            <person name="Pelletier E."/>
            <person name="Niang G."/>
            <person name="Scheremetjew M."/>
            <person name="Finn R."/>
            <person name="Kale V."/>
            <person name="Holt S."/>
            <person name="Cochrane G."/>
            <person name="Meng A."/>
            <person name="Brown T."/>
            <person name="Cohen L."/>
        </authorList>
    </citation>
    <scope>NUCLEOTIDE SEQUENCE</scope>
    <source>
        <strain evidence="11">UTEX LB 985</strain>
    </source>
</reference>
<dbReference type="EC" id="2.4.2.31" evidence="9"/>
<accession>A0A7S2GI45</accession>
<protein>
    <recommendedName>
        <fullName evidence="9">NAD(P)(+)--arginine ADP-ribosyltransferase</fullName>
        <ecNumber evidence="9">2.4.2.31</ecNumber>
    </recommendedName>
    <alternativeName>
        <fullName evidence="9">Mono(ADP-ribosyl)transferase</fullName>
    </alternativeName>
</protein>
<keyword evidence="2 9" id="KW-0328">Glycosyltransferase</keyword>
<dbReference type="PROSITE" id="PS51996">
    <property type="entry name" value="TR_MART"/>
    <property type="match status" value="1"/>
</dbReference>
<dbReference type="InterPro" id="IPR036770">
    <property type="entry name" value="Ankyrin_rpt-contain_sf"/>
</dbReference>
<dbReference type="SMART" id="SM00248">
    <property type="entry name" value="ANK"/>
    <property type="match status" value="2"/>
</dbReference>
<evidence type="ECO:0000256" key="4">
    <source>
        <dbReference type="ARBA" id="ARBA00022695"/>
    </source>
</evidence>
<dbReference type="GO" id="GO:0106274">
    <property type="term" value="F:NAD+-protein-arginine ADP-ribosyltransferase activity"/>
    <property type="evidence" value="ECO:0007669"/>
    <property type="project" value="UniProtKB-EC"/>
</dbReference>
<dbReference type="Pfam" id="PF01129">
    <property type="entry name" value="ART"/>
    <property type="match status" value="1"/>
</dbReference>
<dbReference type="Gene3D" id="1.25.40.20">
    <property type="entry name" value="Ankyrin repeat-containing domain"/>
    <property type="match status" value="1"/>
</dbReference>
<dbReference type="SUPFAM" id="SSF52047">
    <property type="entry name" value="RNI-like"/>
    <property type="match status" value="1"/>
</dbReference>
<evidence type="ECO:0000256" key="6">
    <source>
        <dbReference type="ARBA" id="ARBA00023043"/>
    </source>
</evidence>
<dbReference type="GO" id="GO:0016779">
    <property type="term" value="F:nucleotidyltransferase activity"/>
    <property type="evidence" value="ECO:0007669"/>
    <property type="project" value="UniProtKB-KW"/>
</dbReference>